<dbReference type="GO" id="GO:0005737">
    <property type="term" value="C:cytoplasm"/>
    <property type="evidence" value="ECO:0007669"/>
    <property type="project" value="TreeGrafter"/>
</dbReference>
<keyword evidence="1" id="KW-0328">Glycosyltransferase</keyword>
<sequence length="161" mass="18261">FTNSAKERVKIVFVPSYLNGNDGIFNVDYYDLLIGMDVTVFPSYYEPWGYTPHESVAFSVPTITTTLAGFGLWAQKIGDNKGIDDGIEVIFRDDSNLYEVAQEITSLIYDFSLKSVEQIDLLRSFARQLSDKKRLETFYPILSGSLRQSFAQLFSQVIKAI</sequence>
<dbReference type="InterPro" id="IPR008631">
    <property type="entry name" value="Glycogen_synth"/>
</dbReference>
<dbReference type="PANTHER" id="PTHR10176:SF3">
    <property type="entry name" value="GLYCOGEN [STARCH] SYNTHASE"/>
    <property type="match status" value="1"/>
</dbReference>
<evidence type="ECO:0000256" key="2">
    <source>
        <dbReference type="ARBA" id="ARBA00022679"/>
    </source>
</evidence>
<dbReference type="GO" id="GO:0005978">
    <property type="term" value="P:glycogen biosynthetic process"/>
    <property type="evidence" value="ECO:0007669"/>
    <property type="project" value="InterPro"/>
</dbReference>
<dbReference type="PANTHER" id="PTHR10176">
    <property type="entry name" value="GLYCOGEN SYNTHASE"/>
    <property type="match status" value="1"/>
</dbReference>
<evidence type="ECO:0000313" key="3">
    <source>
        <dbReference type="EMBL" id="AIA83808.1"/>
    </source>
</evidence>
<feature type="non-terminal residue" evidence="3">
    <location>
        <position position="1"/>
    </location>
</feature>
<dbReference type="EMBL" id="KF116563">
    <property type="protein sequence ID" value="AIA83808.1"/>
    <property type="molecule type" value="Genomic_DNA"/>
</dbReference>
<dbReference type="Gene3D" id="3.40.50.2000">
    <property type="entry name" value="Glycogen Phosphorylase B"/>
    <property type="match status" value="1"/>
</dbReference>
<reference evidence="3" key="1">
    <citation type="journal article" date="2013" name="Environ. Microbiol.">
        <title>Seasonally variable intestinal metagenomes of the red palm weevil (Rhynchophorus ferrugineus).</title>
        <authorList>
            <person name="Jia S."/>
            <person name="Zhang X."/>
            <person name="Zhang G."/>
            <person name="Yin A."/>
            <person name="Zhang S."/>
            <person name="Li F."/>
            <person name="Wang L."/>
            <person name="Zhao D."/>
            <person name="Yun Q."/>
            <person name="Tala"/>
            <person name="Wang J."/>
            <person name="Sun G."/>
            <person name="Baabdullah M."/>
            <person name="Yu X."/>
            <person name="Hu S."/>
            <person name="Al-Mssallem I.S."/>
            <person name="Yu J."/>
        </authorList>
    </citation>
    <scope>NUCLEOTIDE SEQUENCE</scope>
</reference>
<accession>A0A060BIF5</accession>
<proteinExistence type="predicted"/>
<dbReference type="AlphaFoldDB" id="A0A060BIF5"/>
<protein>
    <submittedName>
        <fullName evidence="3">Glycogen_syn</fullName>
    </submittedName>
</protein>
<evidence type="ECO:0000256" key="1">
    <source>
        <dbReference type="ARBA" id="ARBA00022676"/>
    </source>
</evidence>
<name>A0A060BIF5_9BACT</name>
<keyword evidence="2" id="KW-0808">Transferase</keyword>
<dbReference type="GO" id="GO:0004373">
    <property type="term" value="F:alpha-1,4-glucan glucosyltransferase (UDP-glucose donor) activity"/>
    <property type="evidence" value="ECO:0007669"/>
    <property type="project" value="InterPro"/>
</dbReference>
<dbReference type="SUPFAM" id="SSF53756">
    <property type="entry name" value="UDP-Glycosyltransferase/glycogen phosphorylase"/>
    <property type="match status" value="1"/>
</dbReference>
<dbReference type="Pfam" id="PF05693">
    <property type="entry name" value="Glycogen_syn"/>
    <property type="match status" value="1"/>
</dbReference>
<organism evidence="3">
    <name type="scientific">uncultured Paludibacter sp</name>
    <dbReference type="NCBI Taxonomy" id="497635"/>
    <lineage>
        <taxon>Bacteria</taxon>
        <taxon>Pseudomonadati</taxon>
        <taxon>Bacteroidota</taxon>
        <taxon>Bacteroidia</taxon>
        <taxon>Bacteroidales</taxon>
        <taxon>Paludibacteraceae</taxon>
        <taxon>Paludibacter</taxon>
        <taxon>environmental samples</taxon>
    </lineage>
</organism>